<organism evidence="1 2">
    <name type="scientific">Portunus trituberculatus</name>
    <name type="common">Swimming crab</name>
    <name type="synonym">Neptunus trituberculatus</name>
    <dbReference type="NCBI Taxonomy" id="210409"/>
    <lineage>
        <taxon>Eukaryota</taxon>
        <taxon>Metazoa</taxon>
        <taxon>Ecdysozoa</taxon>
        <taxon>Arthropoda</taxon>
        <taxon>Crustacea</taxon>
        <taxon>Multicrustacea</taxon>
        <taxon>Malacostraca</taxon>
        <taxon>Eumalacostraca</taxon>
        <taxon>Eucarida</taxon>
        <taxon>Decapoda</taxon>
        <taxon>Pleocyemata</taxon>
        <taxon>Brachyura</taxon>
        <taxon>Eubrachyura</taxon>
        <taxon>Portunoidea</taxon>
        <taxon>Portunidae</taxon>
        <taxon>Portuninae</taxon>
        <taxon>Portunus</taxon>
    </lineage>
</organism>
<gene>
    <name evidence="1" type="ORF">E2C01_045973</name>
</gene>
<reference evidence="1 2" key="1">
    <citation type="submission" date="2019-05" db="EMBL/GenBank/DDBJ databases">
        <title>Another draft genome of Portunus trituberculatus and its Hox gene families provides insights of decapod evolution.</title>
        <authorList>
            <person name="Jeong J.-H."/>
            <person name="Song I."/>
            <person name="Kim S."/>
            <person name="Choi T."/>
            <person name="Kim D."/>
            <person name="Ryu S."/>
            <person name="Kim W."/>
        </authorList>
    </citation>
    <scope>NUCLEOTIDE SEQUENCE [LARGE SCALE GENOMIC DNA]</scope>
    <source>
        <tissue evidence="1">Muscle</tissue>
    </source>
</reference>
<evidence type="ECO:0000313" key="2">
    <source>
        <dbReference type="Proteomes" id="UP000324222"/>
    </source>
</evidence>
<keyword evidence="2" id="KW-1185">Reference proteome</keyword>
<proteinExistence type="predicted"/>
<dbReference type="AlphaFoldDB" id="A0A5B7FZP3"/>
<evidence type="ECO:0000313" key="1">
    <source>
        <dbReference type="EMBL" id="MPC52112.1"/>
    </source>
</evidence>
<sequence>MLRVARSSGRKELEVQVPPMADEDTWHKYDFETLIATPEEHARGRKDQRARWPERARRTERASRIHILRWPGDDWLRSGCQADVVIKSS</sequence>
<protein>
    <submittedName>
        <fullName evidence="1">Uncharacterized protein</fullName>
    </submittedName>
</protein>
<accession>A0A5B7FZP3</accession>
<name>A0A5B7FZP3_PORTR</name>
<dbReference type="EMBL" id="VSRR010010628">
    <property type="protein sequence ID" value="MPC52112.1"/>
    <property type="molecule type" value="Genomic_DNA"/>
</dbReference>
<dbReference type="Proteomes" id="UP000324222">
    <property type="component" value="Unassembled WGS sequence"/>
</dbReference>
<comment type="caution">
    <text evidence="1">The sequence shown here is derived from an EMBL/GenBank/DDBJ whole genome shotgun (WGS) entry which is preliminary data.</text>
</comment>